<feature type="chain" id="PRO_5032552745" evidence="2">
    <location>
        <begin position="24"/>
        <end position="119"/>
    </location>
</feature>
<dbReference type="InterPro" id="IPR044552">
    <property type="entry name" value="GLIP1-5/GLL25"/>
</dbReference>
<protein>
    <submittedName>
        <fullName evidence="3">Uncharacterized protein</fullName>
    </submittedName>
</protein>
<keyword evidence="4" id="KW-1185">Reference proteome</keyword>
<accession>A0A834ZKC3</accession>
<dbReference type="OMA" id="ISCHANF"/>
<dbReference type="AlphaFoldDB" id="A0A834ZKC3"/>
<dbReference type="PROSITE" id="PS51257">
    <property type="entry name" value="PROKAR_LIPOPROTEIN"/>
    <property type="match status" value="1"/>
</dbReference>
<evidence type="ECO:0000313" key="4">
    <source>
        <dbReference type="Proteomes" id="UP000655225"/>
    </source>
</evidence>
<dbReference type="EMBL" id="JABCRI010000004">
    <property type="protein sequence ID" value="KAF8406823.1"/>
    <property type="molecule type" value="Genomic_DNA"/>
</dbReference>
<feature type="signal peptide" evidence="2">
    <location>
        <begin position="1"/>
        <end position="23"/>
    </location>
</feature>
<dbReference type="InterPro" id="IPR036514">
    <property type="entry name" value="SGNH_hydro_sf"/>
</dbReference>
<dbReference type="Gene3D" id="3.40.50.1110">
    <property type="entry name" value="SGNH hydrolase"/>
    <property type="match status" value="1"/>
</dbReference>
<dbReference type="GO" id="GO:0016298">
    <property type="term" value="F:lipase activity"/>
    <property type="evidence" value="ECO:0007669"/>
    <property type="project" value="TreeGrafter"/>
</dbReference>
<dbReference type="PANTHER" id="PTHR45966">
    <property type="entry name" value="GDSL-LIKE LIPASE/ACYLHYDROLASE"/>
    <property type="match status" value="1"/>
</dbReference>
<evidence type="ECO:0000313" key="3">
    <source>
        <dbReference type="EMBL" id="KAF8406823.1"/>
    </source>
</evidence>
<dbReference type="PANTHER" id="PTHR45966:SF4">
    <property type="entry name" value="GDSL ESTERASE_LIPASE 5"/>
    <property type="match status" value="1"/>
</dbReference>
<sequence length="119" mass="13361">MASLRSLFGILLLCSNFFISCHANFQHPGALFIFGDSVFDSGNNNYINTTTATQSHFLPYGETFFKYPTGRFSDGRLIPDFIGKIIHLFVLLFGLHKDIHLLSTGALYYLSLVNPLFFG</sequence>
<evidence type="ECO:0000256" key="1">
    <source>
        <dbReference type="ARBA" id="ARBA00022729"/>
    </source>
</evidence>
<gene>
    <name evidence="3" type="ORF">HHK36_005944</name>
</gene>
<evidence type="ECO:0000256" key="2">
    <source>
        <dbReference type="SAM" id="SignalP"/>
    </source>
</evidence>
<dbReference type="OrthoDB" id="1600564at2759"/>
<name>A0A834ZKC3_TETSI</name>
<organism evidence="3 4">
    <name type="scientific">Tetracentron sinense</name>
    <name type="common">Spur-leaf</name>
    <dbReference type="NCBI Taxonomy" id="13715"/>
    <lineage>
        <taxon>Eukaryota</taxon>
        <taxon>Viridiplantae</taxon>
        <taxon>Streptophyta</taxon>
        <taxon>Embryophyta</taxon>
        <taxon>Tracheophyta</taxon>
        <taxon>Spermatophyta</taxon>
        <taxon>Magnoliopsida</taxon>
        <taxon>Trochodendrales</taxon>
        <taxon>Trochodendraceae</taxon>
        <taxon>Tetracentron</taxon>
    </lineage>
</organism>
<keyword evidence="1 2" id="KW-0732">Signal</keyword>
<dbReference type="Proteomes" id="UP000655225">
    <property type="component" value="Unassembled WGS sequence"/>
</dbReference>
<reference evidence="3 4" key="1">
    <citation type="submission" date="2020-04" db="EMBL/GenBank/DDBJ databases">
        <title>Plant Genome Project.</title>
        <authorList>
            <person name="Zhang R.-G."/>
        </authorList>
    </citation>
    <scope>NUCLEOTIDE SEQUENCE [LARGE SCALE GENOMIC DNA]</scope>
    <source>
        <strain evidence="3">YNK0</strain>
        <tissue evidence="3">Leaf</tissue>
    </source>
</reference>
<comment type="caution">
    <text evidence="3">The sequence shown here is derived from an EMBL/GenBank/DDBJ whole genome shotgun (WGS) entry which is preliminary data.</text>
</comment>
<proteinExistence type="predicted"/>